<dbReference type="STRING" id="983917.RGE_07230"/>
<keyword evidence="2" id="KW-1185">Reference proteome</keyword>
<proteinExistence type="predicted"/>
<evidence type="ECO:0000313" key="1">
    <source>
        <dbReference type="EMBL" id="BAL94066.1"/>
    </source>
</evidence>
<dbReference type="Gene3D" id="3.40.50.1010">
    <property type="entry name" value="5'-nuclease"/>
    <property type="match status" value="1"/>
</dbReference>
<dbReference type="KEGG" id="rge:RGE_07230"/>
<reference evidence="1 2" key="1">
    <citation type="journal article" date="2012" name="J. Bacteriol.">
        <title>Complete genome sequence of phototrophic betaproteobacterium Rubrivivax gelatinosus IL144.</title>
        <authorList>
            <person name="Nagashima S."/>
            <person name="Kamimura A."/>
            <person name="Shimizu T."/>
            <person name="Nakamura-isaki S."/>
            <person name="Aono E."/>
            <person name="Sakamoto K."/>
            <person name="Ichikawa N."/>
            <person name="Nakazawa H."/>
            <person name="Sekine M."/>
            <person name="Yamazaki S."/>
            <person name="Fujita N."/>
            <person name="Shimada K."/>
            <person name="Hanada S."/>
            <person name="Nagashima K.V.P."/>
        </authorList>
    </citation>
    <scope>NUCLEOTIDE SEQUENCE [LARGE SCALE GENOMIC DNA]</scope>
    <source>
        <strain evidence="2">NBRC 100245 / IL144</strain>
    </source>
</reference>
<protein>
    <submittedName>
        <fullName evidence="1">Uncharacterized protein</fullName>
    </submittedName>
</protein>
<dbReference type="AlphaFoldDB" id="I0HM29"/>
<dbReference type="EMBL" id="AP012320">
    <property type="protein sequence ID" value="BAL94066.1"/>
    <property type="molecule type" value="Genomic_DNA"/>
</dbReference>
<organism evidence="1 2">
    <name type="scientific">Rubrivivax gelatinosus (strain NBRC 100245 / IL144)</name>
    <dbReference type="NCBI Taxonomy" id="983917"/>
    <lineage>
        <taxon>Bacteria</taxon>
        <taxon>Pseudomonadati</taxon>
        <taxon>Pseudomonadota</taxon>
        <taxon>Betaproteobacteria</taxon>
        <taxon>Burkholderiales</taxon>
        <taxon>Sphaerotilaceae</taxon>
        <taxon>Rubrivivax</taxon>
    </lineage>
</organism>
<gene>
    <name evidence="1" type="ordered locus">RGE_07230</name>
</gene>
<dbReference type="HOGENOM" id="CLU_1833718_0_0_4"/>
<dbReference type="PATRIC" id="fig|983917.3.peg.703"/>
<evidence type="ECO:0000313" key="2">
    <source>
        <dbReference type="Proteomes" id="UP000007883"/>
    </source>
</evidence>
<dbReference type="RefSeq" id="WP_014426942.1">
    <property type="nucleotide sequence ID" value="NC_017075.1"/>
</dbReference>
<sequence length="140" mass="15066">MNWLLPAPTLAQLVASVPTAAQRWAHGVDARALRVSVISVAQLRTRIQLEPAPATRARLDVDLTTLLAQIEADSGIAPLAFSAEHALLWSHLCLEPTLAGLAQTERQIYATAMYEGLTVVEPARPQHAALQALGVRLHAL</sequence>
<name>I0HM29_RUBGI</name>
<dbReference type="Proteomes" id="UP000007883">
    <property type="component" value="Chromosome"/>
</dbReference>
<accession>I0HM29</accession>